<evidence type="ECO:0000313" key="6">
    <source>
        <dbReference type="EMBL" id="CAA0123853.1"/>
    </source>
</evidence>
<protein>
    <submittedName>
        <fullName evidence="6">HTH-type transcriptional regulator PgrR</fullName>
    </submittedName>
</protein>
<evidence type="ECO:0000256" key="2">
    <source>
        <dbReference type="ARBA" id="ARBA00023015"/>
    </source>
</evidence>
<dbReference type="SUPFAM" id="SSF53850">
    <property type="entry name" value="Periplasmic binding protein-like II"/>
    <property type="match status" value="1"/>
</dbReference>
<evidence type="ECO:0000256" key="3">
    <source>
        <dbReference type="ARBA" id="ARBA00023125"/>
    </source>
</evidence>
<keyword evidence="3" id="KW-0238">DNA-binding</keyword>
<dbReference type="Pfam" id="PF03466">
    <property type="entry name" value="LysR_substrate"/>
    <property type="match status" value="1"/>
</dbReference>
<comment type="similarity">
    <text evidence="1">Belongs to the LysR transcriptional regulatory family.</text>
</comment>
<dbReference type="PANTHER" id="PTHR30537:SF30">
    <property type="entry name" value="TRANSCRIPTIONAL REGULATOR-RELATED"/>
    <property type="match status" value="1"/>
</dbReference>
<dbReference type="GO" id="GO:0003700">
    <property type="term" value="F:DNA-binding transcription factor activity"/>
    <property type="evidence" value="ECO:0007669"/>
    <property type="project" value="InterPro"/>
</dbReference>
<dbReference type="EMBL" id="CACSIO010000056">
    <property type="protein sequence ID" value="CAA0123853.1"/>
    <property type="molecule type" value="Genomic_DNA"/>
</dbReference>
<dbReference type="InterPro" id="IPR058163">
    <property type="entry name" value="LysR-type_TF_proteobact-type"/>
</dbReference>
<dbReference type="Gene3D" id="1.10.10.10">
    <property type="entry name" value="Winged helix-like DNA-binding domain superfamily/Winged helix DNA-binding domain"/>
    <property type="match status" value="1"/>
</dbReference>
<dbReference type="PANTHER" id="PTHR30537">
    <property type="entry name" value="HTH-TYPE TRANSCRIPTIONAL REGULATOR"/>
    <property type="match status" value="1"/>
</dbReference>
<dbReference type="Pfam" id="PF00126">
    <property type="entry name" value="HTH_1"/>
    <property type="match status" value="1"/>
</dbReference>
<sequence>MKDYLRHMMLFRVLVESGSLTAAAEQLSLSKSVLSQHLKALEAGLGVELLHRTTRRQSLTPAGRDFYQACCDIELKASQAWQKAQASQGHLSGSIRITAPHALMNPIVAPAMIELTKNNPDIVPELIAEDRQVDLIAANIDLAIRVGRMPDSNLKQRKIGEFHETLVVSSAINKELDVTNETDMRYIANEWEAPNVHHTLHHRDGRQKTWRFKRTIKANNIETVKLMVKQGLGIACVPEFLCGPDSGLTALVEGFRKTDVSVYAVHAYQSGRAPALVDAAIEVISSNMQQINSALPDDVG</sequence>
<proteinExistence type="inferred from homology"/>
<dbReference type="FunFam" id="1.10.10.10:FF:000001">
    <property type="entry name" value="LysR family transcriptional regulator"/>
    <property type="match status" value="1"/>
</dbReference>
<reference evidence="6 7" key="1">
    <citation type="submission" date="2019-11" db="EMBL/GenBank/DDBJ databases">
        <authorList>
            <person name="Holert J."/>
        </authorList>
    </citation>
    <scope>NUCLEOTIDE SEQUENCE [LARGE SCALE GENOMIC DNA]</scope>
    <source>
        <strain evidence="6">SB11_3</strain>
    </source>
</reference>
<dbReference type="SUPFAM" id="SSF46785">
    <property type="entry name" value="Winged helix' DNA-binding domain"/>
    <property type="match status" value="1"/>
</dbReference>
<dbReference type="Proteomes" id="UP000441399">
    <property type="component" value="Unassembled WGS sequence"/>
</dbReference>
<dbReference type="InterPro" id="IPR000847">
    <property type="entry name" value="LysR_HTH_N"/>
</dbReference>
<name>A0A5S9QXS7_9GAMM</name>
<dbReference type="InterPro" id="IPR036390">
    <property type="entry name" value="WH_DNA-bd_sf"/>
</dbReference>
<evidence type="ECO:0000256" key="4">
    <source>
        <dbReference type="ARBA" id="ARBA00023163"/>
    </source>
</evidence>
<evidence type="ECO:0000259" key="5">
    <source>
        <dbReference type="PROSITE" id="PS50931"/>
    </source>
</evidence>
<gene>
    <name evidence="6" type="primary">pgrR</name>
    <name evidence="6" type="ORF">OPDIPICF_02892</name>
</gene>
<dbReference type="Gene3D" id="3.40.190.290">
    <property type="match status" value="1"/>
</dbReference>
<keyword evidence="7" id="KW-1185">Reference proteome</keyword>
<organism evidence="6 7">
    <name type="scientific">BD1-7 clade bacterium</name>
    <dbReference type="NCBI Taxonomy" id="2029982"/>
    <lineage>
        <taxon>Bacteria</taxon>
        <taxon>Pseudomonadati</taxon>
        <taxon>Pseudomonadota</taxon>
        <taxon>Gammaproteobacteria</taxon>
        <taxon>Cellvibrionales</taxon>
        <taxon>Spongiibacteraceae</taxon>
        <taxon>BD1-7 clade</taxon>
    </lineage>
</organism>
<dbReference type="AlphaFoldDB" id="A0A5S9QXS7"/>
<keyword evidence="2" id="KW-0805">Transcription regulation</keyword>
<evidence type="ECO:0000313" key="7">
    <source>
        <dbReference type="Proteomes" id="UP000441399"/>
    </source>
</evidence>
<dbReference type="GO" id="GO:0006351">
    <property type="term" value="P:DNA-templated transcription"/>
    <property type="evidence" value="ECO:0007669"/>
    <property type="project" value="TreeGrafter"/>
</dbReference>
<dbReference type="PROSITE" id="PS50931">
    <property type="entry name" value="HTH_LYSR"/>
    <property type="match status" value="1"/>
</dbReference>
<accession>A0A5S9QXS7</accession>
<dbReference type="InterPro" id="IPR005119">
    <property type="entry name" value="LysR_subst-bd"/>
</dbReference>
<dbReference type="GO" id="GO:0043565">
    <property type="term" value="F:sequence-specific DNA binding"/>
    <property type="evidence" value="ECO:0007669"/>
    <property type="project" value="TreeGrafter"/>
</dbReference>
<feature type="domain" description="HTH lysR-type" evidence="5">
    <location>
        <begin position="1"/>
        <end position="60"/>
    </location>
</feature>
<dbReference type="OrthoDB" id="9786526at2"/>
<keyword evidence="4" id="KW-0804">Transcription</keyword>
<dbReference type="InterPro" id="IPR036388">
    <property type="entry name" value="WH-like_DNA-bd_sf"/>
</dbReference>
<dbReference type="PRINTS" id="PR00039">
    <property type="entry name" value="HTHLYSR"/>
</dbReference>
<evidence type="ECO:0000256" key="1">
    <source>
        <dbReference type="ARBA" id="ARBA00009437"/>
    </source>
</evidence>
<dbReference type="CDD" id="cd08422">
    <property type="entry name" value="PBP2_CrgA_like"/>
    <property type="match status" value="1"/>
</dbReference>